<comment type="caution">
    <text evidence="1">The sequence shown here is derived from an EMBL/GenBank/DDBJ whole genome shotgun (WGS) entry which is preliminary data.</text>
</comment>
<protein>
    <submittedName>
        <fullName evidence="1">Uncharacterized protein</fullName>
    </submittedName>
</protein>
<accession>A0A7K3WLC8</accession>
<organism evidence="1 2">
    <name type="scientific">Goekera deserti</name>
    <dbReference type="NCBI Taxonomy" id="2497753"/>
    <lineage>
        <taxon>Bacteria</taxon>
        <taxon>Bacillati</taxon>
        <taxon>Actinomycetota</taxon>
        <taxon>Actinomycetes</taxon>
        <taxon>Geodermatophilales</taxon>
        <taxon>Geodermatophilaceae</taxon>
        <taxon>Goekera</taxon>
    </lineage>
</organism>
<gene>
    <name evidence="1" type="ORF">G1H19_22220</name>
</gene>
<name>A0A7K3WLC8_9ACTN</name>
<proteinExistence type="predicted"/>
<evidence type="ECO:0000313" key="1">
    <source>
        <dbReference type="EMBL" id="NEL56689.1"/>
    </source>
</evidence>
<keyword evidence="2" id="KW-1185">Reference proteome</keyword>
<evidence type="ECO:0000313" key="2">
    <source>
        <dbReference type="Proteomes" id="UP000470470"/>
    </source>
</evidence>
<reference evidence="1 2" key="1">
    <citation type="submission" date="2020-02" db="EMBL/GenBank/DDBJ databases">
        <title>The whole genome sequence of CPCC 205119.</title>
        <authorList>
            <person name="Jiang Z."/>
        </authorList>
    </citation>
    <scope>NUCLEOTIDE SEQUENCE [LARGE SCALE GENOMIC DNA]</scope>
    <source>
        <strain evidence="1 2">CPCC 205119</strain>
    </source>
</reference>
<dbReference type="AlphaFoldDB" id="A0A7K3WLC8"/>
<dbReference type="RefSeq" id="WP_152729554.1">
    <property type="nucleotide sequence ID" value="NZ_JAABOZ010000003.1"/>
</dbReference>
<sequence length="134" mass="14830">MKQLVEDDDPAGLLASWLAGEPAPRRYGAAPFELLALASDSRLAVSGFSDPPSNLAVSDEVEAWVTASDLDAVTWEWMLEPEGRGNVRLHIAAEFANPVPWGRFLVDLAKHPGPREQHAVWRLVREVLQPRVVR</sequence>
<dbReference type="EMBL" id="JAAGWK010000041">
    <property type="protein sequence ID" value="NEL56689.1"/>
    <property type="molecule type" value="Genomic_DNA"/>
</dbReference>
<dbReference type="Proteomes" id="UP000470470">
    <property type="component" value="Unassembled WGS sequence"/>
</dbReference>